<reference evidence="5 6" key="1">
    <citation type="submission" date="2019-11" db="EMBL/GenBank/DDBJ databases">
        <title>Gordonia sp. nov., a novel actinobacterium isolated from mangrove soil in Hainan.</title>
        <authorList>
            <person name="Huang X."/>
            <person name="Xie Y."/>
            <person name="Chu X."/>
            <person name="Xiao K."/>
        </authorList>
    </citation>
    <scope>NUCLEOTIDE SEQUENCE [LARGE SCALE GENOMIC DNA]</scope>
    <source>
        <strain evidence="5 6">HNM0687</strain>
    </source>
</reference>
<dbReference type="SUPFAM" id="SSF46785">
    <property type="entry name" value="Winged helix' DNA-binding domain"/>
    <property type="match status" value="1"/>
</dbReference>
<dbReference type="PROSITE" id="PS50949">
    <property type="entry name" value="HTH_GNTR"/>
    <property type="match status" value="1"/>
</dbReference>
<protein>
    <submittedName>
        <fullName evidence="5">FCD domain-containing protein</fullName>
    </submittedName>
</protein>
<dbReference type="InterPro" id="IPR036388">
    <property type="entry name" value="WH-like_DNA-bd_sf"/>
</dbReference>
<dbReference type="InterPro" id="IPR036390">
    <property type="entry name" value="WH_DNA-bd_sf"/>
</dbReference>
<keyword evidence="3" id="KW-0804">Transcription</keyword>
<evidence type="ECO:0000259" key="4">
    <source>
        <dbReference type="PROSITE" id="PS50949"/>
    </source>
</evidence>
<dbReference type="SMART" id="SM00895">
    <property type="entry name" value="FCD"/>
    <property type="match status" value="1"/>
</dbReference>
<dbReference type="GO" id="GO:0003677">
    <property type="term" value="F:DNA binding"/>
    <property type="evidence" value="ECO:0007669"/>
    <property type="project" value="UniProtKB-KW"/>
</dbReference>
<dbReference type="Gene3D" id="1.20.120.530">
    <property type="entry name" value="GntR ligand-binding domain-like"/>
    <property type="match status" value="1"/>
</dbReference>
<evidence type="ECO:0000256" key="2">
    <source>
        <dbReference type="ARBA" id="ARBA00023125"/>
    </source>
</evidence>
<comment type="caution">
    <text evidence="5">The sequence shown here is derived from an EMBL/GenBank/DDBJ whole genome shotgun (WGS) entry which is preliminary data.</text>
</comment>
<evidence type="ECO:0000313" key="6">
    <source>
        <dbReference type="Proteomes" id="UP000475545"/>
    </source>
</evidence>
<dbReference type="GO" id="GO:0003700">
    <property type="term" value="F:DNA-binding transcription factor activity"/>
    <property type="evidence" value="ECO:0007669"/>
    <property type="project" value="InterPro"/>
</dbReference>
<gene>
    <name evidence="5" type="ORF">GIY30_18900</name>
</gene>
<sequence length="234" mass="25559">MQQQQVHREAAPLRMQVVNLLRGEIVAVHFEPGERLIERTLCERYGVSRTVIREALRQLESEGLVNIVPNRGPVVATLSAEEARGLYEVRAVLEALAGRDFANRATKAQRASLKERMKRLSAAYAAGDAYKIVAAKDEFDDALLDGAGNPAIRSTLLGIRARTSLLRRLLMFSAERNVVAERELKEITRAATAGDAEAAWAACESHVQTAATLALELLEQSTNADRSAVRVGSA</sequence>
<keyword evidence="1" id="KW-0805">Transcription regulation</keyword>
<dbReference type="RefSeq" id="WP_160903575.1">
    <property type="nucleotide sequence ID" value="NZ_CP102850.1"/>
</dbReference>
<dbReference type="AlphaFoldDB" id="A0A6L7GWL8"/>
<evidence type="ECO:0000256" key="1">
    <source>
        <dbReference type="ARBA" id="ARBA00023015"/>
    </source>
</evidence>
<dbReference type="Pfam" id="PF07729">
    <property type="entry name" value="FCD"/>
    <property type="match status" value="1"/>
</dbReference>
<dbReference type="PANTHER" id="PTHR43537:SF24">
    <property type="entry name" value="GLUCONATE OPERON TRANSCRIPTIONAL REPRESSOR"/>
    <property type="match status" value="1"/>
</dbReference>
<organism evidence="5 6">
    <name type="scientific">Gordonia mangrovi</name>
    <dbReference type="NCBI Taxonomy" id="2665643"/>
    <lineage>
        <taxon>Bacteria</taxon>
        <taxon>Bacillati</taxon>
        <taxon>Actinomycetota</taxon>
        <taxon>Actinomycetes</taxon>
        <taxon>Mycobacteriales</taxon>
        <taxon>Gordoniaceae</taxon>
        <taxon>Gordonia</taxon>
    </lineage>
</organism>
<proteinExistence type="predicted"/>
<accession>A0A6L7GWL8</accession>
<name>A0A6L7GWL8_9ACTN</name>
<evidence type="ECO:0000313" key="5">
    <source>
        <dbReference type="EMBL" id="MXP23411.1"/>
    </source>
</evidence>
<dbReference type="PANTHER" id="PTHR43537">
    <property type="entry name" value="TRANSCRIPTIONAL REGULATOR, GNTR FAMILY"/>
    <property type="match status" value="1"/>
</dbReference>
<dbReference type="InterPro" id="IPR011711">
    <property type="entry name" value="GntR_C"/>
</dbReference>
<dbReference type="CDD" id="cd07377">
    <property type="entry name" value="WHTH_GntR"/>
    <property type="match status" value="1"/>
</dbReference>
<dbReference type="Proteomes" id="UP000475545">
    <property type="component" value="Unassembled WGS sequence"/>
</dbReference>
<dbReference type="InterPro" id="IPR008920">
    <property type="entry name" value="TF_FadR/GntR_C"/>
</dbReference>
<dbReference type="PRINTS" id="PR00035">
    <property type="entry name" value="HTHGNTR"/>
</dbReference>
<dbReference type="EMBL" id="WMBR01000005">
    <property type="protein sequence ID" value="MXP23411.1"/>
    <property type="molecule type" value="Genomic_DNA"/>
</dbReference>
<evidence type="ECO:0000256" key="3">
    <source>
        <dbReference type="ARBA" id="ARBA00023163"/>
    </source>
</evidence>
<dbReference type="SMART" id="SM00345">
    <property type="entry name" value="HTH_GNTR"/>
    <property type="match status" value="1"/>
</dbReference>
<keyword evidence="2" id="KW-0238">DNA-binding</keyword>
<keyword evidence="6" id="KW-1185">Reference proteome</keyword>
<dbReference type="Pfam" id="PF00392">
    <property type="entry name" value="GntR"/>
    <property type="match status" value="1"/>
</dbReference>
<feature type="domain" description="HTH gntR-type" evidence="4">
    <location>
        <begin position="11"/>
        <end position="78"/>
    </location>
</feature>
<dbReference type="InterPro" id="IPR000524">
    <property type="entry name" value="Tscrpt_reg_HTH_GntR"/>
</dbReference>
<dbReference type="Gene3D" id="1.10.10.10">
    <property type="entry name" value="Winged helix-like DNA-binding domain superfamily/Winged helix DNA-binding domain"/>
    <property type="match status" value="1"/>
</dbReference>
<dbReference type="SUPFAM" id="SSF48008">
    <property type="entry name" value="GntR ligand-binding domain-like"/>
    <property type="match status" value="1"/>
</dbReference>